<evidence type="ECO:0000256" key="10">
    <source>
        <dbReference type="ARBA" id="ARBA00022840"/>
    </source>
</evidence>
<dbReference type="RefSeq" id="WP_316425672.1">
    <property type="nucleotide sequence ID" value="NZ_CP130144.1"/>
</dbReference>
<dbReference type="GO" id="GO:0009927">
    <property type="term" value="F:histidine phosphotransfer kinase activity"/>
    <property type="evidence" value="ECO:0007669"/>
    <property type="project" value="TreeGrafter"/>
</dbReference>
<comment type="subcellular location">
    <subcellularLocation>
        <location evidence="2">Cell membrane</location>
    </subcellularLocation>
</comment>
<evidence type="ECO:0000256" key="6">
    <source>
        <dbReference type="ARBA" id="ARBA00022553"/>
    </source>
</evidence>
<dbReference type="Gene3D" id="3.30.565.10">
    <property type="entry name" value="Histidine kinase-like ATPase, C-terminal domain"/>
    <property type="match status" value="1"/>
</dbReference>
<evidence type="ECO:0000256" key="1">
    <source>
        <dbReference type="ARBA" id="ARBA00000085"/>
    </source>
</evidence>
<dbReference type="CDD" id="cd00156">
    <property type="entry name" value="REC"/>
    <property type="match status" value="1"/>
</dbReference>
<dbReference type="InterPro" id="IPR001610">
    <property type="entry name" value="PAC"/>
</dbReference>
<feature type="domain" description="Phytochrome chromophore attachment site" evidence="14">
    <location>
        <begin position="163"/>
        <end position="313"/>
    </location>
</feature>
<dbReference type="Gene3D" id="1.10.287.130">
    <property type="match status" value="1"/>
</dbReference>
<evidence type="ECO:0000256" key="4">
    <source>
        <dbReference type="ARBA" id="ARBA00012438"/>
    </source>
</evidence>
<evidence type="ECO:0000256" key="9">
    <source>
        <dbReference type="ARBA" id="ARBA00022777"/>
    </source>
</evidence>
<feature type="modified residue" description="4-aspartylphosphate" evidence="13">
    <location>
        <position position="1310"/>
    </location>
</feature>
<dbReference type="InterPro" id="IPR003594">
    <property type="entry name" value="HATPase_dom"/>
</dbReference>
<evidence type="ECO:0000256" key="11">
    <source>
        <dbReference type="ARBA" id="ARBA00023012"/>
    </source>
</evidence>
<dbReference type="InterPro" id="IPR003018">
    <property type="entry name" value="GAF"/>
</dbReference>
<dbReference type="FunFam" id="3.30.565.10:FF:000023">
    <property type="entry name" value="PAS domain-containing sensor histidine kinase"/>
    <property type="match status" value="1"/>
</dbReference>
<feature type="domain" description="PAS" evidence="17">
    <location>
        <begin position="656"/>
        <end position="726"/>
    </location>
</feature>
<dbReference type="SMART" id="SM00388">
    <property type="entry name" value="HisKA"/>
    <property type="match status" value="1"/>
</dbReference>
<keyword evidence="11" id="KW-0902">Two-component regulatory system</keyword>
<comment type="catalytic activity">
    <reaction evidence="1">
        <text>ATP + protein L-histidine = ADP + protein N-phospho-L-histidine.</text>
        <dbReference type="EC" id="2.7.13.3"/>
    </reaction>
</comment>
<dbReference type="Gene3D" id="3.30.450.40">
    <property type="match status" value="3"/>
</dbReference>
<evidence type="ECO:0000259" key="17">
    <source>
        <dbReference type="PROSITE" id="PS50112"/>
    </source>
</evidence>
<dbReference type="CDD" id="cd00082">
    <property type="entry name" value="HisKA"/>
    <property type="match status" value="1"/>
</dbReference>
<dbReference type="SMART" id="SM00091">
    <property type="entry name" value="PAS"/>
    <property type="match status" value="2"/>
</dbReference>
<dbReference type="SUPFAM" id="SSF47384">
    <property type="entry name" value="Homodimeric domain of signal transducing histidine kinase"/>
    <property type="match status" value="1"/>
</dbReference>
<keyword evidence="7" id="KW-0808">Transferase</keyword>
<dbReference type="PROSITE" id="PS50110">
    <property type="entry name" value="RESPONSE_REGULATORY"/>
    <property type="match status" value="2"/>
</dbReference>
<gene>
    <name evidence="19" type="ORF">Q2T42_15945</name>
</gene>
<evidence type="ECO:0000256" key="7">
    <source>
        <dbReference type="ARBA" id="ARBA00022679"/>
    </source>
</evidence>
<sequence>MLDTQKPKPYTILIIDDHQQDRALYRAFLKQDLQYSYHIIEAGAHSQPSILLQQGFPDAILLSVSSSYLKNVLEILSYLKLHEQRMNIPVILLTDQEDLALVSEAMQHGAYDCLGKATLNPATLCRAVQNVIERSRLVRQLEQSRDEQRLIWDIASRIRRSLNLEEVLQAVVNEVRQLLKADRVVVFRFAPDMSGKIAAESVLPEWASTLNVEIDDTCFQANFGGPYQQGQKKAITNIYTAGLDPCHIQMLEQFQVQANLVVPILLFEGINPDSSKVGQENAQLWGVLIAHQCSAPRQWQNSELDLLDQLAGQISIAIQQATALERAQTEIAERQRAEEEIQRSRNFLQAMIDYLPVAVCVKETKAESFGAFKLWNRASEQLFGFAARDVLEKTDYDLFPKLQANHFREKDQEAIIQGVAVSTPEELVNCQNLGQRLLRTIRIPVQGESNEPEYLLCIAEDITERQRAQVALKKREQLLTALVKIQQELLDLEQDEDVYSKVLELLGSASGATCISIHEKRKEKSPITQVYQRATWQSDSNQIEWNTALTDESFDETSVRVFPPRWMKTLESGEIIAGCLHTFSRSEQAFLAPQNVAAILIIPLMIEGDFFGFIRFDQHQETIFWETLEIDFIRAAVVAISLALEQKRATVALGRSQRRYAALAAAAPVGIFRTNAKGHCLYVNDRYCEIAGIDTQDALGIGWSRVIHEGDRHRVLAAWNRSMNQQVPFSAECRFQREDGIVWVWSQVVPERDKQGNVIGYIGTIGDITNRKNAEQALQRLNLELEQHVEQRTVELTQTNQQLIEEITEHQKTEAALSLRVERLNKLYHLVIAINRAPTIEKIYTAALNGMCHILKTSCVAVLVPDACGIPRYQASLGISEEYKKVIESYLETSNKQIDSKTVIIADSQEEAGVESLDLMREAEGIKASASFPIRYQGRHLGKIVIYYDAPHQFTAEEIKLAKTITTYVATAITRKQGEEVLQQTNNQLAVINSELARATRLKDEFLANMSHELRTPLNAILGMSDGLLDEMYGLLNDQQKKSISIIERSGKHLLDLINDILDLAKIESGKIELQITSVSVKSLCESSLSFIRQMALAKGIQVATEIPETAGSVLVDDRRFRQALINLLSNAVKFTDAGGRIVLEVQPDLKSQSIYFSVTDTGIGIAPENIEKLFQSFVQIDSDLDRKYAGTGLGLALVRQIVELHHGEITVESQVGQGSQFRIRLPYSIPESNTLLPEIERFPLYCADDITSIVSSDPPLILLAEDNEENTIVFSDYLSSQGYQLMVAKDGLQAVQLAKACTPNLILMDIQMPRMDGLTAIQHIRQDFTLSEVPIIALTALAMPGDRERCIAIGATQYMAKPVKLRELVQAVQQLVRN</sequence>
<dbReference type="CDD" id="cd16922">
    <property type="entry name" value="HATPase_EvgS-ArcB-TorS-like"/>
    <property type="match status" value="1"/>
</dbReference>
<dbReference type="Pfam" id="PF02518">
    <property type="entry name" value="HATPase_c"/>
    <property type="match status" value="1"/>
</dbReference>
<keyword evidence="6 13" id="KW-0597">Phosphoprotein</keyword>
<dbReference type="InterPro" id="IPR004358">
    <property type="entry name" value="Sig_transdc_His_kin-like_C"/>
</dbReference>
<evidence type="ECO:0000256" key="5">
    <source>
        <dbReference type="ARBA" id="ARBA00022475"/>
    </source>
</evidence>
<keyword evidence="8" id="KW-0547">Nucleotide-binding</keyword>
<dbReference type="SUPFAM" id="SSF52172">
    <property type="entry name" value="CheY-like"/>
    <property type="match status" value="2"/>
</dbReference>
<dbReference type="InterPro" id="IPR036097">
    <property type="entry name" value="HisK_dim/P_sf"/>
</dbReference>
<evidence type="ECO:0000259" key="16">
    <source>
        <dbReference type="PROSITE" id="PS50110"/>
    </source>
</evidence>
<evidence type="ECO:0000259" key="15">
    <source>
        <dbReference type="PROSITE" id="PS50109"/>
    </source>
</evidence>
<dbReference type="SMART" id="SM00086">
    <property type="entry name" value="PAC"/>
    <property type="match status" value="2"/>
</dbReference>
<feature type="domain" description="Response regulatory" evidence="16">
    <location>
        <begin position="1261"/>
        <end position="1377"/>
    </location>
</feature>
<protein>
    <recommendedName>
        <fullName evidence="4">histidine kinase</fullName>
        <ecNumber evidence="4">2.7.13.3</ecNumber>
    </recommendedName>
</protein>
<dbReference type="InterPro" id="IPR035965">
    <property type="entry name" value="PAS-like_dom_sf"/>
</dbReference>
<feature type="domain" description="Histidine kinase" evidence="15">
    <location>
        <begin position="1009"/>
        <end position="1230"/>
    </location>
</feature>
<dbReference type="PROSITE" id="PS50109">
    <property type="entry name" value="HIS_KIN"/>
    <property type="match status" value="1"/>
</dbReference>
<dbReference type="FunFam" id="1.10.287.130:FF:000145">
    <property type="entry name" value="Sensory transduction histidine kinase"/>
    <property type="match status" value="1"/>
</dbReference>
<dbReference type="SUPFAM" id="SSF55781">
    <property type="entry name" value="GAF domain-like"/>
    <property type="match status" value="3"/>
</dbReference>
<dbReference type="PRINTS" id="PR00344">
    <property type="entry name" value="BCTRLSENSOR"/>
</dbReference>
<dbReference type="SUPFAM" id="SSF55874">
    <property type="entry name" value="ATPase domain of HSP90 chaperone/DNA topoisomerase II/histidine kinase"/>
    <property type="match status" value="1"/>
</dbReference>
<dbReference type="PROSITE" id="PS50113">
    <property type="entry name" value="PAC"/>
    <property type="match status" value="2"/>
</dbReference>
<dbReference type="InterPro" id="IPR000014">
    <property type="entry name" value="PAS"/>
</dbReference>
<dbReference type="Gene3D" id="3.40.50.2300">
    <property type="match status" value="2"/>
</dbReference>
<dbReference type="InterPro" id="IPR013655">
    <property type="entry name" value="PAS_fold_3"/>
</dbReference>
<evidence type="ECO:0000256" key="12">
    <source>
        <dbReference type="ARBA" id="ARBA00023136"/>
    </source>
</evidence>
<reference evidence="19" key="1">
    <citation type="journal article" date="2023" name="Plants (Basel)">
        <title>Genomic Analysis of Leptolyngbya boryana CZ1 Reveals Efficient Carbon Fixation Modules.</title>
        <authorList>
            <person name="Bai X."/>
            <person name="Wang H."/>
            <person name="Cheng W."/>
            <person name="Wang J."/>
            <person name="Ma M."/>
            <person name="Hu H."/>
            <person name="Song Z."/>
            <person name="Ma H."/>
            <person name="Fan Y."/>
            <person name="Du C."/>
            <person name="Xu J."/>
        </authorList>
    </citation>
    <scope>NUCLEOTIDE SEQUENCE</scope>
    <source>
        <strain evidence="19">CZ1</strain>
    </source>
</reference>
<dbReference type="InterPro" id="IPR016132">
    <property type="entry name" value="Phyto_chromo_attachment"/>
</dbReference>
<dbReference type="PROSITE" id="PS50046">
    <property type="entry name" value="PHYTOCHROME_2"/>
    <property type="match status" value="1"/>
</dbReference>
<dbReference type="InterPro" id="IPR005467">
    <property type="entry name" value="His_kinase_dom"/>
</dbReference>
<dbReference type="PANTHER" id="PTHR43047:SF63">
    <property type="entry name" value="HISTIDINE KINASE"/>
    <property type="match status" value="1"/>
</dbReference>
<dbReference type="InterPro" id="IPR003661">
    <property type="entry name" value="HisK_dim/P_dom"/>
</dbReference>
<dbReference type="Pfam" id="PF08448">
    <property type="entry name" value="PAS_4"/>
    <property type="match status" value="1"/>
</dbReference>
<proteinExistence type="inferred from homology"/>
<dbReference type="SUPFAM" id="SSF55785">
    <property type="entry name" value="PYP-like sensor domain (PAS domain)"/>
    <property type="match status" value="2"/>
</dbReference>
<reference evidence="19" key="2">
    <citation type="submission" date="2023-07" db="EMBL/GenBank/DDBJ databases">
        <authorList>
            <person name="Bai X.-H."/>
            <person name="Wang H.-H."/>
            <person name="Wang J."/>
            <person name="Ma M.-Y."/>
            <person name="Hu H.-H."/>
            <person name="Song Z.-L."/>
            <person name="Ma H.-G."/>
            <person name="Fan Y."/>
            <person name="Du C.-Y."/>
            <person name="Xu J.-C."/>
        </authorList>
    </citation>
    <scope>NUCLEOTIDE SEQUENCE</scope>
    <source>
        <strain evidence="19">CZ1</strain>
    </source>
</reference>
<dbReference type="Pfam" id="PF01590">
    <property type="entry name" value="GAF"/>
    <property type="match status" value="2"/>
</dbReference>
<comment type="caution">
    <text evidence="13">Lacks conserved residue(s) required for the propagation of feature annotation.</text>
</comment>
<evidence type="ECO:0000256" key="13">
    <source>
        <dbReference type="PROSITE-ProRule" id="PRU00169"/>
    </source>
</evidence>
<feature type="domain" description="PAC" evidence="18">
    <location>
        <begin position="725"/>
        <end position="780"/>
    </location>
</feature>
<dbReference type="InterPro" id="IPR001789">
    <property type="entry name" value="Sig_transdc_resp-reg_receiver"/>
</dbReference>
<dbReference type="Gene3D" id="3.30.450.20">
    <property type="entry name" value="PAS domain"/>
    <property type="match status" value="2"/>
</dbReference>
<dbReference type="Pfam" id="PF08447">
    <property type="entry name" value="PAS_3"/>
    <property type="match status" value="1"/>
</dbReference>
<dbReference type="GO" id="GO:0005524">
    <property type="term" value="F:ATP binding"/>
    <property type="evidence" value="ECO:0007669"/>
    <property type="project" value="UniProtKB-KW"/>
</dbReference>
<dbReference type="GO" id="GO:0005886">
    <property type="term" value="C:plasma membrane"/>
    <property type="evidence" value="ECO:0007669"/>
    <property type="project" value="UniProtKB-SubCell"/>
</dbReference>
<evidence type="ECO:0000259" key="14">
    <source>
        <dbReference type="PROSITE" id="PS50046"/>
    </source>
</evidence>
<evidence type="ECO:0000259" key="18">
    <source>
        <dbReference type="PROSITE" id="PS50113"/>
    </source>
</evidence>
<dbReference type="PROSITE" id="PS50112">
    <property type="entry name" value="PAS"/>
    <property type="match status" value="1"/>
</dbReference>
<feature type="domain" description="PAC" evidence="18">
    <location>
        <begin position="421"/>
        <end position="474"/>
    </location>
</feature>
<keyword evidence="12" id="KW-0472">Membrane</keyword>
<evidence type="ECO:0000256" key="2">
    <source>
        <dbReference type="ARBA" id="ARBA00004236"/>
    </source>
</evidence>
<dbReference type="GO" id="GO:0000155">
    <property type="term" value="F:phosphorelay sensor kinase activity"/>
    <property type="evidence" value="ECO:0007669"/>
    <property type="project" value="InterPro"/>
</dbReference>
<dbReference type="InterPro" id="IPR013656">
    <property type="entry name" value="PAS_4"/>
</dbReference>
<dbReference type="PANTHER" id="PTHR43047">
    <property type="entry name" value="TWO-COMPONENT HISTIDINE PROTEIN KINASE"/>
    <property type="match status" value="1"/>
</dbReference>
<dbReference type="SMART" id="SM00387">
    <property type="entry name" value="HATPase_c"/>
    <property type="match status" value="1"/>
</dbReference>
<dbReference type="InterPro" id="IPR000700">
    <property type="entry name" value="PAS-assoc_C"/>
</dbReference>
<keyword evidence="10" id="KW-0067">ATP-binding</keyword>
<dbReference type="Pfam" id="PF00072">
    <property type="entry name" value="Response_reg"/>
    <property type="match status" value="2"/>
</dbReference>
<keyword evidence="5" id="KW-1003">Cell membrane</keyword>
<keyword evidence="9" id="KW-0418">Kinase</keyword>
<dbReference type="Pfam" id="PF00512">
    <property type="entry name" value="HisKA"/>
    <property type="match status" value="1"/>
</dbReference>
<dbReference type="SMART" id="SM00065">
    <property type="entry name" value="GAF"/>
    <property type="match status" value="3"/>
</dbReference>
<comment type="similarity">
    <text evidence="3">In the N-terminal section; belongs to the phytochrome family.</text>
</comment>
<evidence type="ECO:0000256" key="3">
    <source>
        <dbReference type="ARBA" id="ARBA00006402"/>
    </source>
</evidence>
<accession>A0AA96WNX2</accession>
<dbReference type="InterPro" id="IPR036890">
    <property type="entry name" value="HATPase_C_sf"/>
</dbReference>
<dbReference type="EMBL" id="CP130144">
    <property type="protein sequence ID" value="WNZ43347.1"/>
    <property type="molecule type" value="Genomic_DNA"/>
</dbReference>
<dbReference type="InterPro" id="IPR011006">
    <property type="entry name" value="CheY-like_superfamily"/>
</dbReference>
<dbReference type="CDD" id="cd00130">
    <property type="entry name" value="PAS"/>
    <property type="match status" value="2"/>
</dbReference>
<dbReference type="NCBIfam" id="TIGR00229">
    <property type="entry name" value="sensory_box"/>
    <property type="match status" value="2"/>
</dbReference>
<dbReference type="SMART" id="SM00448">
    <property type="entry name" value="REC"/>
    <property type="match status" value="2"/>
</dbReference>
<dbReference type="InterPro" id="IPR029016">
    <property type="entry name" value="GAF-like_dom_sf"/>
</dbReference>
<evidence type="ECO:0000313" key="19">
    <source>
        <dbReference type="EMBL" id="WNZ43347.1"/>
    </source>
</evidence>
<dbReference type="EC" id="2.7.13.3" evidence="4"/>
<organism evidence="19">
    <name type="scientific">Leptolyngbya boryana CZ1</name>
    <dbReference type="NCBI Taxonomy" id="3060204"/>
    <lineage>
        <taxon>Bacteria</taxon>
        <taxon>Bacillati</taxon>
        <taxon>Cyanobacteriota</taxon>
        <taxon>Cyanophyceae</taxon>
        <taxon>Leptolyngbyales</taxon>
        <taxon>Leptolyngbyaceae</taxon>
        <taxon>Leptolyngbya group</taxon>
        <taxon>Leptolyngbya</taxon>
    </lineage>
</organism>
<feature type="domain" description="Response regulatory" evidence="16">
    <location>
        <begin position="11"/>
        <end position="131"/>
    </location>
</feature>
<evidence type="ECO:0000256" key="8">
    <source>
        <dbReference type="ARBA" id="ARBA00022741"/>
    </source>
</evidence>
<name>A0AA96WNX2_LEPBY</name>